<protein>
    <recommendedName>
        <fullName evidence="3">ABM domain-containing protein</fullName>
    </recommendedName>
</protein>
<organism evidence="1 2">
    <name type="scientific">Terrabacter terrigena</name>
    <dbReference type="NCBI Taxonomy" id="574718"/>
    <lineage>
        <taxon>Bacteria</taxon>
        <taxon>Bacillati</taxon>
        <taxon>Actinomycetota</taxon>
        <taxon>Actinomycetes</taxon>
        <taxon>Micrococcales</taxon>
        <taxon>Intrasporangiaceae</taxon>
        <taxon>Terrabacter</taxon>
    </lineage>
</organism>
<proteinExistence type="predicted"/>
<accession>A0ABW3N0P6</accession>
<comment type="caution">
    <text evidence="1">The sequence shown here is derived from an EMBL/GenBank/DDBJ whole genome shotgun (WGS) entry which is preliminary data.</text>
</comment>
<name>A0ABW3N0P6_9MICO</name>
<dbReference type="Proteomes" id="UP001597046">
    <property type="component" value="Unassembled WGS sequence"/>
</dbReference>
<gene>
    <name evidence="1" type="ORF">ACFQ2V_19295</name>
</gene>
<reference evidence="2" key="1">
    <citation type="journal article" date="2019" name="Int. J. Syst. Evol. Microbiol.">
        <title>The Global Catalogue of Microorganisms (GCM) 10K type strain sequencing project: providing services to taxonomists for standard genome sequencing and annotation.</title>
        <authorList>
            <consortium name="The Broad Institute Genomics Platform"/>
            <consortium name="The Broad Institute Genome Sequencing Center for Infectious Disease"/>
            <person name="Wu L."/>
            <person name="Ma J."/>
        </authorList>
    </citation>
    <scope>NUCLEOTIDE SEQUENCE [LARGE SCALE GENOMIC DNA]</scope>
    <source>
        <strain evidence="2">CCUG 57508</strain>
    </source>
</reference>
<dbReference type="EMBL" id="JBHTKH010000019">
    <property type="protein sequence ID" value="MFD1056463.1"/>
    <property type="molecule type" value="Genomic_DNA"/>
</dbReference>
<evidence type="ECO:0000313" key="1">
    <source>
        <dbReference type="EMBL" id="MFD1056463.1"/>
    </source>
</evidence>
<evidence type="ECO:0008006" key="3">
    <source>
        <dbReference type="Google" id="ProtNLM"/>
    </source>
</evidence>
<evidence type="ECO:0000313" key="2">
    <source>
        <dbReference type="Proteomes" id="UP001597046"/>
    </source>
</evidence>
<dbReference type="RefSeq" id="WP_386054572.1">
    <property type="nucleotide sequence ID" value="NZ_JBHTKH010000019.1"/>
</dbReference>
<sequence>MYGYQLHVPAPIDVYLAMHRAVQEVLDEEGDSEGLLVHFAYPVHDGFSLVEVWETKEQLETFNREVFPKAMSRAGLSMGDAQPEPVEFTPAVLMTPRAFSSDAAT</sequence>
<keyword evidence="2" id="KW-1185">Reference proteome</keyword>